<dbReference type="Proteomes" id="UP000775872">
    <property type="component" value="Unassembled WGS sequence"/>
</dbReference>
<dbReference type="InterPro" id="IPR001810">
    <property type="entry name" value="F-box_dom"/>
</dbReference>
<evidence type="ECO:0000259" key="3">
    <source>
        <dbReference type="PROSITE" id="PS50181"/>
    </source>
</evidence>
<feature type="region of interest" description="Disordered" evidence="2">
    <location>
        <begin position="644"/>
        <end position="774"/>
    </location>
</feature>
<feature type="region of interest" description="Disordered" evidence="2">
    <location>
        <begin position="966"/>
        <end position="1100"/>
    </location>
</feature>
<sequence>MSSDMEKPPIQAAPFDELPDEIIEQILLDTDSNGFASLILLNRKWRAVSQRPHLYIHHLRQCPSFAISRTKLPSGNDSDLPRLRRLFARQIKRNLFDAYLRPHQTTIKLISNSISSASCPGGEGMQFSTSPKSQLVLAYNSSRIYVIDVRAPKIEIKREFKTLRRPVATCILDDGSLLAILSMEMQVDLYDLSFTPPRRKQSIILDNTPRTIALSPCGSVLAAAYEGGIEVTSLSANAGPSDRRSVKCDAVDALAFSYDGTQILGTTVNSATPSTVILTAPYYDPGSLLPENDTSALWTTSILFPNSSRDCTHSVLLQDGGEDEARWTFAYDRSFETFRAVRINDLRNGTTYFVGPEPKEGTQGKLLPSTLSGATYYGEIASASFHHGEIWVYGVPERLDALTEEEVSTLDLTRGNISHASTSREQDAAVGDSAPQWKLMRDRQRNTFRSGVKIDNVLGVSSVKWIAEYGGHSLKERLIVTATGVLGPRLVTEEEDLDFVDGGRIKLIDFDYGLQDGTEEEIILEVGTDKAEVLEEEHRDIETEVAIVRRRTLVQKRGSRSALLRAATTSYRSSEAPPPLPQTEPTDDDDPLMPRRIGHNPAIQSSPRNDAPEDPDVATIEEQEALDAPYAHSSPRTATTLRRAATAAAVNRTLNPRTADGRPISYRRADGRREHPHESDADNWVPPPPPYQKEDPGDLPAFLRGPAVPPMPPSVPSNTVESYANIQRRPSHHRTASDSTTLSRPRIDHPPRPRSTPAPDPDDIYDATPPASPGIPAHYSSTIGANLERQASVSTMSSHPADSPSSPVQISNIPIIIAPAGDQERADMGHGMPLPTSQAWLNGLGIEPSQDLVHNAATAPLVAPVPRMANAGFLPNSPPTLTTNQPGYVDPNTGHGHYQRPVSVGFHDLYNPNRPVFSPYLDQQRPSTSWNNAMDQPLIVSTPKGVSGGFDLPESGAPSRWAETTIAAPVPVRPRPRQGGSNSQAPVQRLESSVAPRASYHAPPPPAQRQQSTLRPWTGWGRSRSISPGQVPVGVSRQSSRAERSAAKNIRDARLKGWKPKAPTKPSKKKKKKDHDAVSNAGWTDITTASGFKDRRCTVM</sequence>
<dbReference type="Pfam" id="PF23749">
    <property type="entry name" value="DUF7165"/>
    <property type="match status" value="1"/>
</dbReference>
<dbReference type="OrthoDB" id="3925024at2759"/>
<feature type="compositionally biased region" description="Basic and acidic residues" evidence="2">
    <location>
        <begin position="1040"/>
        <end position="1055"/>
    </location>
</feature>
<dbReference type="PROSITE" id="PS50181">
    <property type="entry name" value="FBOX"/>
    <property type="match status" value="1"/>
</dbReference>
<proteinExistence type="predicted"/>
<feature type="region of interest" description="Disordered" evidence="2">
    <location>
        <begin position="564"/>
        <end position="615"/>
    </location>
</feature>
<keyword evidence="1" id="KW-0175">Coiled coil</keyword>
<evidence type="ECO:0000256" key="2">
    <source>
        <dbReference type="SAM" id="MobiDB-lite"/>
    </source>
</evidence>
<dbReference type="InterPro" id="IPR036047">
    <property type="entry name" value="F-box-like_dom_sf"/>
</dbReference>
<name>A0A9P0EJN2_9HYPO</name>
<accession>A0A9P0EJN2</accession>
<feature type="compositionally biased region" description="Low complexity" evidence="2">
    <location>
        <begin position="644"/>
        <end position="655"/>
    </location>
</feature>
<organism evidence="4 5">
    <name type="scientific">Clonostachys solani</name>
    <dbReference type="NCBI Taxonomy" id="160281"/>
    <lineage>
        <taxon>Eukaryota</taxon>
        <taxon>Fungi</taxon>
        <taxon>Dikarya</taxon>
        <taxon>Ascomycota</taxon>
        <taxon>Pezizomycotina</taxon>
        <taxon>Sordariomycetes</taxon>
        <taxon>Hypocreomycetidae</taxon>
        <taxon>Hypocreales</taxon>
        <taxon>Bionectriaceae</taxon>
        <taxon>Clonostachys</taxon>
    </lineage>
</organism>
<gene>
    <name evidence="4" type="ORF">CSOL1703_00001768</name>
</gene>
<feature type="domain" description="F-box" evidence="3">
    <location>
        <begin position="12"/>
        <end position="58"/>
    </location>
</feature>
<dbReference type="Gene3D" id="2.130.10.10">
    <property type="entry name" value="YVTN repeat-like/Quinoprotein amine dehydrogenase"/>
    <property type="match status" value="1"/>
</dbReference>
<dbReference type="EMBL" id="CABFOC020000035">
    <property type="protein sequence ID" value="CAH0049810.1"/>
    <property type="molecule type" value="Genomic_DNA"/>
</dbReference>
<dbReference type="SUPFAM" id="SSF81383">
    <property type="entry name" value="F-box domain"/>
    <property type="match status" value="1"/>
</dbReference>
<protein>
    <recommendedName>
        <fullName evidence="3">F-box domain-containing protein</fullName>
    </recommendedName>
</protein>
<dbReference type="InterPro" id="IPR055589">
    <property type="entry name" value="DUF7165"/>
</dbReference>
<evidence type="ECO:0000256" key="1">
    <source>
        <dbReference type="SAM" id="Coils"/>
    </source>
</evidence>
<feature type="compositionally biased region" description="Basic and acidic residues" evidence="2">
    <location>
        <begin position="667"/>
        <end position="680"/>
    </location>
</feature>
<dbReference type="InterPro" id="IPR015943">
    <property type="entry name" value="WD40/YVTN_repeat-like_dom_sf"/>
</dbReference>
<reference evidence="5" key="1">
    <citation type="submission" date="2019-06" db="EMBL/GenBank/DDBJ databases">
        <authorList>
            <person name="Broberg M."/>
        </authorList>
    </citation>
    <scope>NUCLEOTIDE SEQUENCE [LARGE SCALE GENOMIC DNA]</scope>
</reference>
<evidence type="ECO:0000313" key="4">
    <source>
        <dbReference type="EMBL" id="CAH0049810.1"/>
    </source>
</evidence>
<keyword evidence="5" id="KW-1185">Reference proteome</keyword>
<evidence type="ECO:0000313" key="5">
    <source>
        <dbReference type="Proteomes" id="UP000775872"/>
    </source>
</evidence>
<comment type="caution">
    <text evidence="4">The sequence shown here is derived from an EMBL/GenBank/DDBJ whole genome shotgun (WGS) entry which is preliminary data.</text>
</comment>
<reference evidence="4 5" key="2">
    <citation type="submission" date="2021-10" db="EMBL/GenBank/DDBJ databases">
        <authorList>
            <person name="Piombo E."/>
        </authorList>
    </citation>
    <scope>NUCLEOTIDE SEQUENCE [LARGE SCALE GENOMIC DNA]</scope>
</reference>
<feature type="coiled-coil region" evidence="1">
    <location>
        <begin position="524"/>
        <end position="551"/>
    </location>
</feature>
<dbReference type="SUPFAM" id="SSF82171">
    <property type="entry name" value="DPP6 N-terminal domain-like"/>
    <property type="match status" value="1"/>
</dbReference>
<feature type="compositionally biased region" description="Polar residues" evidence="2">
    <location>
        <begin position="1081"/>
        <end position="1090"/>
    </location>
</feature>
<dbReference type="AlphaFoldDB" id="A0A9P0EJN2"/>